<feature type="compositionally biased region" description="Acidic residues" evidence="1">
    <location>
        <begin position="203"/>
        <end position="212"/>
    </location>
</feature>
<dbReference type="Proteomes" id="UP000222788">
    <property type="component" value="Unassembled WGS sequence"/>
</dbReference>
<feature type="transmembrane region" description="Helical" evidence="2">
    <location>
        <begin position="834"/>
        <end position="854"/>
    </location>
</feature>
<feature type="compositionally biased region" description="Low complexity" evidence="1">
    <location>
        <begin position="213"/>
        <end position="224"/>
    </location>
</feature>
<evidence type="ECO:0000256" key="2">
    <source>
        <dbReference type="SAM" id="Phobius"/>
    </source>
</evidence>
<feature type="compositionally biased region" description="Low complexity" evidence="1">
    <location>
        <begin position="364"/>
        <end position="377"/>
    </location>
</feature>
<gene>
    <name evidence="3" type="ORF">CFIMG_008690RA00001</name>
</gene>
<keyword evidence="2" id="KW-1133">Transmembrane helix</keyword>
<accession>A0A2C5WZ60</accession>
<feature type="transmembrane region" description="Helical" evidence="2">
    <location>
        <begin position="757"/>
        <end position="778"/>
    </location>
</feature>
<reference evidence="3 4" key="1">
    <citation type="journal article" date="2013" name="Fungal Biol.">
        <title>Analysis of microsatellite markers in the genome of the plant pathogen Ceratocystis fimbriata.</title>
        <authorList>
            <person name="Simpson M.C."/>
            <person name="Wilken P.M."/>
            <person name="Coetzee M.P."/>
            <person name="Wingfield M.J."/>
            <person name="Wingfield B.D."/>
        </authorList>
    </citation>
    <scope>NUCLEOTIDE SEQUENCE [LARGE SCALE GENOMIC DNA]</scope>
    <source>
        <strain evidence="3 4">CBS 114723</strain>
    </source>
</reference>
<feature type="compositionally biased region" description="Low complexity" evidence="1">
    <location>
        <begin position="17"/>
        <end position="35"/>
    </location>
</feature>
<dbReference type="EMBL" id="APWK03000092">
    <property type="protein sequence ID" value="PHH51475.1"/>
    <property type="molecule type" value="Genomic_DNA"/>
</dbReference>
<feature type="region of interest" description="Disordered" evidence="1">
    <location>
        <begin position="295"/>
        <end position="316"/>
    </location>
</feature>
<evidence type="ECO:0000256" key="1">
    <source>
        <dbReference type="SAM" id="MobiDB-lite"/>
    </source>
</evidence>
<feature type="region of interest" description="Disordered" evidence="1">
    <location>
        <begin position="241"/>
        <end position="278"/>
    </location>
</feature>
<feature type="region of interest" description="Disordered" evidence="1">
    <location>
        <begin position="509"/>
        <end position="546"/>
    </location>
</feature>
<sequence length="943" mass="98849">MVRPSNFDGLSVNAEWRSPSSSVSSSPRSSPVGGSLAEGRVRSPVQGSVADSIRTARAVLDRRSVSPVGSPPGRPSFPLAPVVGPSRTLDPRRVRSAMGPKAAPFVAGSAHRVSSFPRVQPGLRSAMRPAHTALDQRPSKAVRWAFDVKDNAPLPAEKVEEEPKDLGFDLDALADAVKKLMAAESLGLADALSKILAGLMVSDEGDEEDDQSSETSEGSSNLEEPYVPFWRPARYYKRAPIRQRSGSASPPRSSERPDPVRRVFSDTGPRDRDFFPVASASPDVEEGSAFFSASPIVRPQSTMPGHRGDSGPSSSLSFAPLGLPSFSPLVLSPSELSSPFGELSLGQFQDFSSLPGPAMSQAYGSSGSRASDTGSSSAPLSPEVPSSPFVWTPPGSTYSHTLPSDVVTSFDSPAPLDSLPAIEAHPISSGVSSFVASSPPVPSSLERPFSAGGLLAVEFSPPSLPSLPAGEDAAVSPAPLSPAAPSSPFVWTPPGVEYSRFRCPVAEATPLPLSSSTGSSPVEATTSVAAVSPESTSPSSSSSWPSPRELWEELYARSPCPVSRAGSKASASLGTTSVPMGWSSLPPLPSRDFSRVTGGGSGLPRAWHSAKTSKVLVAPAVLPGSFPESPASGSSASGSPFGSPSRVSSLEAKPMGLFMWLLCGFWLATNLTFVSLVGPLAKLLFAFSGPVLVLLGALVFPGLSWAVSSAFGLALGGMDSMLQVLVLWCRGVLSWFRSLLLAVPWPVERSWRGVAEVAATLVGGVLVVFCLAFAQAFAWGCLLARVGWRAIRPCLVDTVCSNWSSMVSVFCCLQSRFREEMAVATSTLNGTMRRAALASLTLACSVAATVVAYLQRSIVFLVLLLWKSLVSVVFSLVSPLVSSPARFYVAPPEPVNTEPVAVSSALPLGPVPAPRRLTNFQAAGIHRIPPGWETPFPGVPRRL</sequence>
<feature type="region of interest" description="Disordered" evidence="1">
    <location>
        <begin position="1"/>
        <end position="92"/>
    </location>
</feature>
<feature type="transmembrane region" description="Helical" evidence="2">
    <location>
        <begin position="657"/>
        <end position="677"/>
    </location>
</feature>
<feature type="compositionally biased region" description="Basic and acidic residues" evidence="1">
    <location>
        <begin position="253"/>
        <end position="274"/>
    </location>
</feature>
<feature type="transmembrane region" description="Helical" evidence="2">
    <location>
        <begin position="860"/>
        <end position="881"/>
    </location>
</feature>
<keyword evidence="4" id="KW-1185">Reference proteome</keyword>
<protein>
    <recommendedName>
        <fullName evidence="5">Transmembrane protein</fullName>
    </recommendedName>
</protein>
<feature type="transmembrane region" description="Helical" evidence="2">
    <location>
        <begin position="684"/>
        <end position="705"/>
    </location>
</feature>
<organism evidence="3 4">
    <name type="scientific">Ceratocystis fimbriata CBS 114723</name>
    <dbReference type="NCBI Taxonomy" id="1035309"/>
    <lineage>
        <taxon>Eukaryota</taxon>
        <taxon>Fungi</taxon>
        <taxon>Dikarya</taxon>
        <taxon>Ascomycota</taxon>
        <taxon>Pezizomycotina</taxon>
        <taxon>Sordariomycetes</taxon>
        <taxon>Hypocreomycetidae</taxon>
        <taxon>Microascales</taxon>
        <taxon>Ceratocystidaceae</taxon>
        <taxon>Ceratocystis</taxon>
    </lineage>
</organism>
<keyword evidence="2" id="KW-0472">Membrane</keyword>
<evidence type="ECO:0008006" key="5">
    <source>
        <dbReference type="Google" id="ProtNLM"/>
    </source>
</evidence>
<feature type="region of interest" description="Disordered" evidence="1">
    <location>
        <begin position="203"/>
        <end position="224"/>
    </location>
</feature>
<name>A0A2C5WZ60_9PEZI</name>
<proteinExistence type="predicted"/>
<reference evidence="3 4" key="2">
    <citation type="journal article" date="2013" name="IMA Fungus">
        <title>IMA Genome-F 1: Ceratocystis fimbriata: Draft nuclear genome sequence for the plant pathogen, Ceratocystis fimbriata.</title>
        <authorList>
            <person name="Wilken P.M."/>
            <person name="Steenkamp E.T."/>
            <person name="Wingfield M.J."/>
            <person name="de Beer Z.W."/>
            <person name="Wingfield B.D."/>
        </authorList>
    </citation>
    <scope>NUCLEOTIDE SEQUENCE [LARGE SCALE GENOMIC DNA]</scope>
    <source>
        <strain evidence="3 4">CBS 114723</strain>
    </source>
</reference>
<feature type="region of interest" description="Disordered" evidence="1">
    <location>
        <begin position="356"/>
        <end position="395"/>
    </location>
</feature>
<dbReference type="AlphaFoldDB" id="A0A2C5WZ60"/>
<evidence type="ECO:0000313" key="4">
    <source>
        <dbReference type="Proteomes" id="UP000222788"/>
    </source>
</evidence>
<comment type="caution">
    <text evidence="3">The sequence shown here is derived from an EMBL/GenBank/DDBJ whole genome shotgun (WGS) entry which is preliminary data.</text>
</comment>
<feature type="transmembrane region" description="Helical" evidence="2">
    <location>
        <begin position="725"/>
        <end position="745"/>
    </location>
</feature>
<evidence type="ECO:0000313" key="3">
    <source>
        <dbReference type="EMBL" id="PHH51475.1"/>
    </source>
</evidence>
<keyword evidence="2" id="KW-0812">Transmembrane</keyword>